<evidence type="ECO:0000313" key="2">
    <source>
        <dbReference type="Proteomes" id="UP000265520"/>
    </source>
</evidence>
<accession>A0A392TC88</accession>
<reference evidence="1 2" key="1">
    <citation type="journal article" date="2018" name="Front. Plant Sci.">
        <title>Red Clover (Trifolium pratense) and Zigzag Clover (T. medium) - A Picture of Genomic Similarities and Differences.</title>
        <authorList>
            <person name="Dluhosova J."/>
            <person name="Istvanek J."/>
            <person name="Nedelnik J."/>
            <person name="Repkova J."/>
        </authorList>
    </citation>
    <scope>NUCLEOTIDE SEQUENCE [LARGE SCALE GENOMIC DNA]</scope>
    <source>
        <strain evidence="2">cv. 10/8</strain>
        <tissue evidence="1">Leaf</tissue>
    </source>
</reference>
<name>A0A392TC88_9FABA</name>
<feature type="non-terminal residue" evidence="1">
    <location>
        <position position="1"/>
    </location>
</feature>
<dbReference type="EMBL" id="LXQA010542075">
    <property type="protein sequence ID" value="MCI58194.1"/>
    <property type="molecule type" value="Genomic_DNA"/>
</dbReference>
<dbReference type="AlphaFoldDB" id="A0A392TC88"/>
<protein>
    <submittedName>
        <fullName evidence="1">Uncharacterized protein</fullName>
    </submittedName>
</protein>
<comment type="caution">
    <text evidence="1">The sequence shown here is derived from an EMBL/GenBank/DDBJ whole genome shotgun (WGS) entry which is preliminary data.</text>
</comment>
<dbReference type="Proteomes" id="UP000265520">
    <property type="component" value="Unassembled WGS sequence"/>
</dbReference>
<keyword evidence="2" id="KW-1185">Reference proteome</keyword>
<organism evidence="1 2">
    <name type="scientific">Trifolium medium</name>
    <dbReference type="NCBI Taxonomy" id="97028"/>
    <lineage>
        <taxon>Eukaryota</taxon>
        <taxon>Viridiplantae</taxon>
        <taxon>Streptophyta</taxon>
        <taxon>Embryophyta</taxon>
        <taxon>Tracheophyta</taxon>
        <taxon>Spermatophyta</taxon>
        <taxon>Magnoliopsida</taxon>
        <taxon>eudicotyledons</taxon>
        <taxon>Gunneridae</taxon>
        <taxon>Pentapetalae</taxon>
        <taxon>rosids</taxon>
        <taxon>fabids</taxon>
        <taxon>Fabales</taxon>
        <taxon>Fabaceae</taxon>
        <taxon>Papilionoideae</taxon>
        <taxon>50 kb inversion clade</taxon>
        <taxon>NPAAA clade</taxon>
        <taxon>Hologalegina</taxon>
        <taxon>IRL clade</taxon>
        <taxon>Trifolieae</taxon>
        <taxon>Trifolium</taxon>
    </lineage>
</organism>
<sequence>RLCFYPLGKVIDSDDKVFALCDSYREWSKDVHAPPGKRLRR</sequence>
<proteinExistence type="predicted"/>
<evidence type="ECO:0000313" key="1">
    <source>
        <dbReference type="EMBL" id="MCI58194.1"/>
    </source>
</evidence>